<evidence type="ECO:0008006" key="9">
    <source>
        <dbReference type="Google" id="ProtNLM"/>
    </source>
</evidence>
<dbReference type="PANTHER" id="PTHR23112">
    <property type="entry name" value="G PROTEIN-COUPLED RECEPTOR 157-RELATED"/>
    <property type="match status" value="1"/>
</dbReference>
<reference evidence="7" key="1">
    <citation type="submission" date="2023-03" db="EMBL/GenBank/DDBJ databases">
        <title>Massive genome expansion in bonnet fungi (Mycena s.s.) driven by repeated elements and novel gene families across ecological guilds.</title>
        <authorList>
            <consortium name="Lawrence Berkeley National Laboratory"/>
            <person name="Harder C.B."/>
            <person name="Miyauchi S."/>
            <person name="Viragh M."/>
            <person name="Kuo A."/>
            <person name="Thoen E."/>
            <person name="Andreopoulos B."/>
            <person name="Lu D."/>
            <person name="Skrede I."/>
            <person name="Drula E."/>
            <person name="Henrissat B."/>
            <person name="Morin E."/>
            <person name="Kohler A."/>
            <person name="Barry K."/>
            <person name="LaButti K."/>
            <person name="Morin E."/>
            <person name="Salamov A."/>
            <person name="Lipzen A."/>
            <person name="Mereny Z."/>
            <person name="Hegedus B."/>
            <person name="Baldrian P."/>
            <person name="Stursova M."/>
            <person name="Weitz H."/>
            <person name="Taylor A."/>
            <person name="Grigoriev I.V."/>
            <person name="Nagy L.G."/>
            <person name="Martin F."/>
            <person name="Kauserud H."/>
        </authorList>
    </citation>
    <scope>NUCLEOTIDE SEQUENCE</scope>
    <source>
        <strain evidence="7">CBHHK173m</strain>
    </source>
</reference>
<sequence length="393" mass="43493">MSTVRIPSTSHFERQNLALVLGITIPGVLLSTLLLSSIAYLALKRVSRKHLNRVSFRVLIYALISNLLFMILVFVDMAEIPHACGPVSFLRLFCISFSACMSFCIVLNLQLVLVHGINGNSMEKYYLIISILVCLACHIPAQIAGVYGWSNASGECWIRNPYRKDELAWLIGTQTFWLLSMASAEVISFLTITIFMVRQEIRLRRLKNGLHTTSASTNSLLVVRQAPIVKYRSTILRVGLYPLFSCICSAMSTLVNVFAIYTRSGFHPSPQILSLGVVMFLLRPLLYVLLAATDPGYLRAFQALCAHQRALSAAPTSQDSSAPIQARTHPRRFSEANRALIFVALGRGSAKTGRPSTATESSTDSPTHPKDEERAVVNNRMVEEVDSSVANQL</sequence>
<feature type="transmembrane region" description="Helical" evidence="6">
    <location>
        <begin position="272"/>
        <end position="292"/>
    </location>
</feature>
<feature type="transmembrane region" description="Helical" evidence="6">
    <location>
        <begin position="87"/>
        <end position="113"/>
    </location>
</feature>
<feature type="transmembrane region" description="Helical" evidence="6">
    <location>
        <begin position="240"/>
        <end position="260"/>
    </location>
</feature>
<feature type="compositionally biased region" description="Polar residues" evidence="5">
    <location>
        <begin position="354"/>
        <end position="366"/>
    </location>
</feature>
<comment type="caution">
    <text evidence="7">The sequence shown here is derived from an EMBL/GenBank/DDBJ whole genome shotgun (WGS) entry which is preliminary data.</text>
</comment>
<evidence type="ECO:0000256" key="2">
    <source>
        <dbReference type="ARBA" id="ARBA00022692"/>
    </source>
</evidence>
<dbReference type="Proteomes" id="UP001222325">
    <property type="component" value="Unassembled WGS sequence"/>
</dbReference>
<evidence type="ECO:0000256" key="3">
    <source>
        <dbReference type="ARBA" id="ARBA00022989"/>
    </source>
</evidence>
<keyword evidence="4 6" id="KW-0472">Membrane</keyword>
<protein>
    <recommendedName>
        <fullName evidence="9">G-protein coupled receptors family 2 profile 2 domain-containing protein</fullName>
    </recommendedName>
</protein>
<dbReference type="GO" id="GO:0004930">
    <property type="term" value="F:G protein-coupled receptor activity"/>
    <property type="evidence" value="ECO:0007669"/>
    <property type="project" value="TreeGrafter"/>
</dbReference>
<keyword evidence="3 6" id="KW-1133">Transmembrane helix</keyword>
<feature type="transmembrane region" description="Helical" evidence="6">
    <location>
        <begin position="17"/>
        <end position="42"/>
    </location>
</feature>
<comment type="subcellular location">
    <subcellularLocation>
        <location evidence="1">Membrane</location>
        <topology evidence="1">Multi-pass membrane protein</topology>
    </subcellularLocation>
</comment>
<dbReference type="GO" id="GO:0005886">
    <property type="term" value="C:plasma membrane"/>
    <property type="evidence" value="ECO:0007669"/>
    <property type="project" value="TreeGrafter"/>
</dbReference>
<name>A0AAD6U283_9AGAR</name>
<gene>
    <name evidence="7" type="ORF">B0H15DRAFT_300111</name>
</gene>
<evidence type="ECO:0000256" key="1">
    <source>
        <dbReference type="ARBA" id="ARBA00004141"/>
    </source>
</evidence>
<dbReference type="PANTHER" id="PTHR23112:SF0">
    <property type="entry name" value="TRANSMEMBRANE PROTEIN 116"/>
    <property type="match status" value="1"/>
</dbReference>
<feature type="region of interest" description="Disordered" evidence="5">
    <location>
        <begin position="348"/>
        <end position="393"/>
    </location>
</feature>
<evidence type="ECO:0000256" key="5">
    <source>
        <dbReference type="SAM" id="MobiDB-lite"/>
    </source>
</evidence>
<feature type="transmembrane region" description="Helical" evidence="6">
    <location>
        <begin position="167"/>
        <end position="197"/>
    </location>
</feature>
<dbReference type="EMBL" id="JARJCN010000028">
    <property type="protein sequence ID" value="KAJ7087664.1"/>
    <property type="molecule type" value="Genomic_DNA"/>
</dbReference>
<accession>A0AAD6U283</accession>
<proteinExistence type="predicted"/>
<keyword evidence="2 6" id="KW-0812">Transmembrane</keyword>
<evidence type="ECO:0000256" key="6">
    <source>
        <dbReference type="SAM" id="Phobius"/>
    </source>
</evidence>
<evidence type="ECO:0000313" key="8">
    <source>
        <dbReference type="Proteomes" id="UP001222325"/>
    </source>
</evidence>
<organism evidence="7 8">
    <name type="scientific">Mycena belliarum</name>
    <dbReference type="NCBI Taxonomy" id="1033014"/>
    <lineage>
        <taxon>Eukaryota</taxon>
        <taxon>Fungi</taxon>
        <taxon>Dikarya</taxon>
        <taxon>Basidiomycota</taxon>
        <taxon>Agaricomycotina</taxon>
        <taxon>Agaricomycetes</taxon>
        <taxon>Agaricomycetidae</taxon>
        <taxon>Agaricales</taxon>
        <taxon>Marasmiineae</taxon>
        <taxon>Mycenaceae</taxon>
        <taxon>Mycena</taxon>
    </lineage>
</organism>
<dbReference type="GO" id="GO:0007189">
    <property type="term" value="P:adenylate cyclase-activating G protein-coupled receptor signaling pathway"/>
    <property type="evidence" value="ECO:0007669"/>
    <property type="project" value="TreeGrafter"/>
</dbReference>
<evidence type="ECO:0000313" key="7">
    <source>
        <dbReference type="EMBL" id="KAJ7087664.1"/>
    </source>
</evidence>
<evidence type="ECO:0000256" key="4">
    <source>
        <dbReference type="ARBA" id="ARBA00023136"/>
    </source>
</evidence>
<feature type="transmembrane region" description="Helical" evidence="6">
    <location>
        <begin position="54"/>
        <end position="75"/>
    </location>
</feature>
<keyword evidence="8" id="KW-1185">Reference proteome</keyword>
<feature type="transmembrane region" description="Helical" evidence="6">
    <location>
        <begin position="125"/>
        <end position="147"/>
    </location>
</feature>
<dbReference type="AlphaFoldDB" id="A0AAD6U283"/>